<protein>
    <submittedName>
        <fullName evidence="4">Glucose 1-dehydrogenase</fullName>
        <ecNumber evidence="4">1.1.1.47</ecNumber>
    </submittedName>
</protein>
<dbReference type="SUPFAM" id="SSF51735">
    <property type="entry name" value="NAD(P)-binding Rossmann-fold domains"/>
    <property type="match status" value="1"/>
</dbReference>
<evidence type="ECO:0000313" key="4">
    <source>
        <dbReference type="EMBL" id="MDN4525831.1"/>
    </source>
</evidence>
<dbReference type="SMART" id="SM00822">
    <property type="entry name" value="PKS_KR"/>
    <property type="match status" value="1"/>
</dbReference>
<sequence length="256" mass="27131">MDMKDKVVLITGAAGGIGRAAASRFAAEGAKLVLVDFDADGLKKTVSDLHLQEDSCLTVTADVSKEDDVKNYVTAAKERYSRIDVFFNNAGIEGPFSMIKDTSAEDFDKVQQVNVRGVFLGLKYVIPVMEAQQSGSIINTSSVAGLSGSPGMSPYVTSKHAVIGLTKTAALEVAEAGIRVNSIHPSPINTRMMRSIEANAAPGQAEAAREGFAQGIPMKRYGEPEEIAELVLFLGSDRSKFISGSQYSIDGGMSAT</sequence>
<dbReference type="EC" id="1.1.1.47" evidence="4"/>
<dbReference type="PRINTS" id="PR00080">
    <property type="entry name" value="SDRFAMILY"/>
</dbReference>
<dbReference type="Proteomes" id="UP001172721">
    <property type="component" value="Unassembled WGS sequence"/>
</dbReference>
<dbReference type="RefSeq" id="WP_301166859.1">
    <property type="nucleotide sequence ID" value="NZ_JAUHTR010000008.1"/>
</dbReference>
<proteinExistence type="inferred from homology"/>
<dbReference type="GO" id="GO:0047936">
    <property type="term" value="F:glucose 1-dehydrogenase [NAD(P)+] activity"/>
    <property type="evidence" value="ECO:0007669"/>
    <property type="project" value="UniProtKB-EC"/>
</dbReference>
<feature type="domain" description="Ketoreductase" evidence="3">
    <location>
        <begin position="6"/>
        <end position="186"/>
    </location>
</feature>
<dbReference type="Pfam" id="PF13561">
    <property type="entry name" value="adh_short_C2"/>
    <property type="match status" value="1"/>
</dbReference>
<keyword evidence="2 4" id="KW-0560">Oxidoreductase</keyword>
<dbReference type="InterPro" id="IPR002347">
    <property type="entry name" value="SDR_fam"/>
</dbReference>
<evidence type="ECO:0000256" key="1">
    <source>
        <dbReference type="ARBA" id="ARBA00006484"/>
    </source>
</evidence>
<dbReference type="InterPro" id="IPR057326">
    <property type="entry name" value="KR_dom"/>
</dbReference>
<dbReference type="PRINTS" id="PR00081">
    <property type="entry name" value="GDHRDH"/>
</dbReference>
<reference evidence="4" key="1">
    <citation type="submission" date="2023-07" db="EMBL/GenBank/DDBJ databases">
        <title>Fictibacillus sp. isolated from freshwater pond.</title>
        <authorList>
            <person name="Kirdat K."/>
            <person name="Bhat A."/>
            <person name="Mourya A."/>
            <person name="Yadav A."/>
        </authorList>
    </citation>
    <scope>NUCLEOTIDE SEQUENCE</scope>
    <source>
        <strain evidence="4">NE201</strain>
    </source>
</reference>
<evidence type="ECO:0000313" key="5">
    <source>
        <dbReference type="Proteomes" id="UP001172721"/>
    </source>
</evidence>
<name>A0ABT8HYL4_9BACL</name>
<comment type="caution">
    <text evidence="4">The sequence shown here is derived from an EMBL/GenBank/DDBJ whole genome shotgun (WGS) entry which is preliminary data.</text>
</comment>
<dbReference type="NCBIfam" id="NF005559">
    <property type="entry name" value="PRK07231.1"/>
    <property type="match status" value="1"/>
</dbReference>
<dbReference type="Gene3D" id="3.40.50.720">
    <property type="entry name" value="NAD(P)-binding Rossmann-like Domain"/>
    <property type="match status" value="1"/>
</dbReference>
<dbReference type="PANTHER" id="PTHR24321">
    <property type="entry name" value="DEHYDROGENASES, SHORT CHAIN"/>
    <property type="match status" value="1"/>
</dbReference>
<dbReference type="EMBL" id="JAUHTR010000008">
    <property type="protein sequence ID" value="MDN4525831.1"/>
    <property type="molecule type" value="Genomic_DNA"/>
</dbReference>
<gene>
    <name evidence="4" type="ORF">QYB97_15200</name>
</gene>
<dbReference type="InterPro" id="IPR020904">
    <property type="entry name" value="Sc_DH/Rdtase_CS"/>
</dbReference>
<dbReference type="PROSITE" id="PS00061">
    <property type="entry name" value="ADH_SHORT"/>
    <property type="match status" value="1"/>
</dbReference>
<dbReference type="PANTHER" id="PTHR24321:SF15">
    <property type="entry name" value="OXIDOREDUCTASE UCPA"/>
    <property type="match status" value="1"/>
</dbReference>
<organism evidence="4 5">
    <name type="scientific">Fictibacillus fluitans</name>
    <dbReference type="NCBI Taxonomy" id="3058422"/>
    <lineage>
        <taxon>Bacteria</taxon>
        <taxon>Bacillati</taxon>
        <taxon>Bacillota</taxon>
        <taxon>Bacilli</taxon>
        <taxon>Bacillales</taxon>
        <taxon>Fictibacillaceae</taxon>
        <taxon>Fictibacillus</taxon>
    </lineage>
</organism>
<evidence type="ECO:0000256" key="2">
    <source>
        <dbReference type="ARBA" id="ARBA00023002"/>
    </source>
</evidence>
<evidence type="ECO:0000259" key="3">
    <source>
        <dbReference type="SMART" id="SM00822"/>
    </source>
</evidence>
<dbReference type="InterPro" id="IPR036291">
    <property type="entry name" value="NAD(P)-bd_dom_sf"/>
</dbReference>
<accession>A0ABT8HYL4</accession>
<comment type="similarity">
    <text evidence="1">Belongs to the short-chain dehydrogenases/reductases (SDR) family.</text>
</comment>
<keyword evidence="5" id="KW-1185">Reference proteome</keyword>